<name>A0A9Q1GLP8_9CARY</name>
<keyword evidence="3" id="KW-1185">Reference proteome</keyword>
<dbReference type="AlphaFoldDB" id="A0A9Q1GLP8"/>
<gene>
    <name evidence="2" type="ORF">Cgig2_008922</name>
</gene>
<evidence type="ECO:0000313" key="3">
    <source>
        <dbReference type="Proteomes" id="UP001153076"/>
    </source>
</evidence>
<evidence type="ECO:0000313" key="2">
    <source>
        <dbReference type="EMBL" id="KAJ8421557.1"/>
    </source>
</evidence>
<proteinExistence type="predicted"/>
<organism evidence="2 3">
    <name type="scientific">Carnegiea gigantea</name>
    <dbReference type="NCBI Taxonomy" id="171969"/>
    <lineage>
        <taxon>Eukaryota</taxon>
        <taxon>Viridiplantae</taxon>
        <taxon>Streptophyta</taxon>
        <taxon>Embryophyta</taxon>
        <taxon>Tracheophyta</taxon>
        <taxon>Spermatophyta</taxon>
        <taxon>Magnoliopsida</taxon>
        <taxon>eudicotyledons</taxon>
        <taxon>Gunneridae</taxon>
        <taxon>Pentapetalae</taxon>
        <taxon>Caryophyllales</taxon>
        <taxon>Cactineae</taxon>
        <taxon>Cactaceae</taxon>
        <taxon>Cactoideae</taxon>
        <taxon>Echinocereeae</taxon>
        <taxon>Carnegiea</taxon>
    </lineage>
</organism>
<reference evidence="2" key="1">
    <citation type="submission" date="2022-04" db="EMBL/GenBank/DDBJ databases">
        <title>Carnegiea gigantea Genome sequencing and assembly v2.</title>
        <authorList>
            <person name="Copetti D."/>
            <person name="Sanderson M.J."/>
            <person name="Burquez A."/>
            <person name="Wojciechowski M.F."/>
        </authorList>
    </citation>
    <scope>NUCLEOTIDE SEQUENCE</scope>
    <source>
        <strain evidence="2">SGP5-SGP5p</strain>
        <tissue evidence="2">Aerial part</tissue>
    </source>
</reference>
<comment type="caution">
    <text evidence="2">The sequence shown here is derived from an EMBL/GenBank/DDBJ whole genome shotgun (WGS) entry which is preliminary data.</text>
</comment>
<accession>A0A9Q1GLP8</accession>
<sequence length="197" mass="22365">MVTKTIGGDLSEYKVWYILKYDRQVLMPFEGNIYVRMIFKGNDKHDYLYVRDNDGPRRHLRKGAAARKGRMHSCDDGVVCSISGRGEDIALQEGQNGGAKQGAVKRSVSETKQPQSRPRLEGETIEFPNDNEISMVSNDGCDEEVNESGNVWPQSGLQVQSYYCKLNIWKKLIKAVGHIFQLTEAFRQIICRYAIAK</sequence>
<dbReference type="Proteomes" id="UP001153076">
    <property type="component" value="Unassembled WGS sequence"/>
</dbReference>
<dbReference type="EMBL" id="JAKOGI010002671">
    <property type="protein sequence ID" value="KAJ8421557.1"/>
    <property type="molecule type" value="Genomic_DNA"/>
</dbReference>
<feature type="region of interest" description="Disordered" evidence="1">
    <location>
        <begin position="91"/>
        <end position="120"/>
    </location>
</feature>
<evidence type="ECO:0000256" key="1">
    <source>
        <dbReference type="SAM" id="MobiDB-lite"/>
    </source>
</evidence>
<protein>
    <submittedName>
        <fullName evidence="2">Uncharacterized protein</fullName>
    </submittedName>
</protein>